<feature type="coiled-coil region" evidence="1">
    <location>
        <begin position="450"/>
        <end position="477"/>
    </location>
</feature>
<dbReference type="Gene3D" id="3.20.20.450">
    <property type="entry name" value="EAL domain"/>
    <property type="match status" value="1"/>
</dbReference>
<dbReference type="InterPro" id="IPR000700">
    <property type="entry name" value="PAS-assoc_C"/>
</dbReference>
<dbReference type="InterPro" id="IPR035919">
    <property type="entry name" value="EAL_sf"/>
</dbReference>
<reference evidence="7 8" key="1">
    <citation type="submission" date="2017-06" db="EMBL/GenBank/DDBJ databases">
        <title>Genome sequencing of cyanobaciteial culture collection at National Institute for Environmental Studies (NIES).</title>
        <authorList>
            <person name="Hirose Y."/>
            <person name="Shimura Y."/>
            <person name="Fujisawa T."/>
            <person name="Nakamura Y."/>
            <person name="Kawachi M."/>
        </authorList>
    </citation>
    <scope>NUCLEOTIDE SEQUENCE [LARGE SCALE GENOMIC DNA]</scope>
    <source>
        <strain evidence="7 8">NIES-37</strain>
    </source>
</reference>
<dbReference type="SMART" id="SM00267">
    <property type="entry name" value="GGDEF"/>
    <property type="match status" value="1"/>
</dbReference>
<evidence type="ECO:0000259" key="3">
    <source>
        <dbReference type="PROSITE" id="PS50112"/>
    </source>
</evidence>
<feature type="domain" description="GGDEF" evidence="6">
    <location>
        <begin position="627"/>
        <end position="761"/>
    </location>
</feature>
<dbReference type="PANTHER" id="PTHR44757">
    <property type="entry name" value="DIGUANYLATE CYCLASE DGCP"/>
    <property type="match status" value="1"/>
</dbReference>
<dbReference type="InterPro" id="IPR000160">
    <property type="entry name" value="GGDEF_dom"/>
</dbReference>
<feature type="transmembrane region" description="Helical" evidence="2">
    <location>
        <begin position="50"/>
        <end position="72"/>
    </location>
</feature>
<dbReference type="SMART" id="SM00091">
    <property type="entry name" value="PAS"/>
    <property type="match status" value="2"/>
</dbReference>
<dbReference type="PROSITE" id="PS50883">
    <property type="entry name" value="EAL"/>
    <property type="match status" value="1"/>
</dbReference>
<dbReference type="PROSITE" id="PS50112">
    <property type="entry name" value="PAS"/>
    <property type="match status" value="2"/>
</dbReference>
<evidence type="ECO:0000256" key="1">
    <source>
        <dbReference type="SAM" id="Coils"/>
    </source>
</evidence>
<evidence type="ECO:0000259" key="4">
    <source>
        <dbReference type="PROSITE" id="PS50113"/>
    </source>
</evidence>
<proteinExistence type="predicted"/>
<dbReference type="Gene3D" id="3.30.70.270">
    <property type="match status" value="1"/>
</dbReference>
<dbReference type="PANTHER" id="PTHR44757:SF2">
    <property type="entry name" value="BIOFILM ARCHITECTURE MAINTENANCE PROTEIN MBAA"/>
    <property type="match status" value="1"/>
</dbReference>
<dbReference type="Pfam" id="PF00990">
    <property type="entry name" value="GGDEF"/>
    <property type="match status" value="1"/>
</dbReference>
<feature type="transmembrane region" description="Helical" evidence="2">
    <location>
        <begin position="230"/>
        <end position="249"/>
    </location>
</feature>
<dbReference type="InterPro" id="IPR052155">
    <property type="entry name" value="Biofilm_reg_signaling"/>
</dbReference>
<feature type="domain" description="PAC" evidence="4">
    <location>
        <begin position="414"/>
        <end position="466"/>
    </location>
</feature>
<dbReference type="FunFam" id="3.30.70.270:FF:000001">
    <property type="entry name" value="Diguanylate cyclase domain protein"/>
    <property type="match status" value="1"/>
</dbReference>
<dbReference type="PROSITE" id="PS50113">
    <property type="entry name" value="PAC"/>
    <property type="match status" value="1"/>
</dbReference>
<dbReference type="CDD" id="cd01948">
    <property type="entry name" value="EAL"/>
    <property type="match status" value="1"/>
</dbReference>
<name>A0A1Z4MWJ1_9CYAN</name>
<evidence type="ECO:0000259" key="5">
    <source>
        <dbReference type="PROSITE" id="PS50883"/>
    </source>
</evidence>
<dbReference type="InterPro" id="IPR001633">
    <property type="entry name" value="EAL_dom"/>
</dbReference>
<dbReference type="Gene3D" id="3.30.450.20">
    <property type="entry name" value="PAS domain"/>
    <property type="match status" value="2"/>
</dbReference>
<feature type="domain" description="PAS" evidence="3">
    <location>
        <begin position="467"/>
        <end position="509"/>
    </location>
</feature>
<dbReference type="Pfam" id="PF13188">
    <property type="entry name" value="PAS_8"/>
    <property type="match status" value="1"/>
</dbReference>
<feature type="transmembrane region" description="Helical" evidence="2">
    <location>
        <begin position="20"/>
        <end position="38"/>
    </location>
</feature>
<keyword evidence="2" id="KW-0812">Transmembrane</keyword>
<dbReference type="InterPro" id="IPR029787">
    <property type="entry name" value="Nucleotide_cyclase"/>
</dbReference>
<organism evidence="7 8">
    <name type="scientific">Tolypothrix tenuis PCC 7101</name>
    <dbReference type="NCBI Taxonomy" id="231146"/>
    <lineage>
        <taxon>Bacteria</taxon>
        <taxon>Bacillati</taxon>
        <taxon>Cyanobacteriota</taxon>
        <taxon>Cyanophyceae</taxon>
        <taxon>Nostocales</taxon>
        <taxon>Tolypothrichaceae</taxon>
        <taxon>Tolypothrix</taxon>
    </lineage>
</organism>
<dbReference type="FunFam" id="3.20.20.450:FF:000001">
    <property type="entry name" value="Cyclic di-GMP phosphodiesterase yahA"/>
    <property type="match status" value="1"/>
</dbReference>
<dbReference type="InterPro" id="IPR001610">
    <property type="entry name" value="PAC"/>
</dbReference>
<dbReference type="EMBL" id="AP018248">
    <property type="protein sequence ID" value="BAY97790.1"/>
    <property type="molecule type" value="Genomic_DNA"/>
</dbReference>
<feature type="domain" description="EAL" evidence="5">
    <location>
        <begin position="770"/>
        <end position="1026"/>
    </location>
</feature>
<dbReference type="CDD" id="cd01949">
    <property type="entry name" value="GGDEF"/>
    <property type="match status" value="1"/>
</dbReference>
<dbReference type="InterPro" id="IPR000014">
    <property type="entry name" value="PAS"/>
</dbReference>
<protein>
    <submittedName>
        <fullName evidence="7">Diguanylate cyclase/phosphodiesterase with PAS/PAC sensor(S)</fullName>
    </submittedName>
</protein>
<dbReference type="SUPFAM" id="SSF55073">
    <property type="entry name" value="Nucleotide cyclase"/>
    <property type="match status" value="1"/>
</dbReference>
<sequence length="1029" mass="115171">MLEAPLERHLISTLKIASKIISICIILVGCAVVIGWSFDIQILKSILPQWVAMKPNTALGFVLSGLALNLLHSSRKLKLRVAQALGVAIALLGLLTLSQHLFGWNLGIDQLLFSDKVGAIHTSSPGRMSPVSALNFSLIGSALWLAARSNMHYRKVQVLALVTSLTSLQVLIGYIYGVKPLFGLSSFTHTAIHTAISFFLLSLGTLFASPTDGLMSLVISHSAGGMTARVLLPAAIAIPFILGWLWVFGEKVGLFDLAFGLSLHVIGNVVVFTGLVWYCAKSLSRLDIKRQQAEAALRTAYAELELRVEQRTAELSQANQVLEGEIAERLRTEAALQQSFRELADMKFALDQSSIVAITDARGIITEVNNKFCELSGYSRAELIGQTHRIINSSYHPKTFFRQMWLTISQGDVWQGEIKNKAKDGTYYWVATTIVPFLDDRSKPYQYIAIRSDITNRKQAEEALRESEERFRRAILDAPLPIILHAEDGEILQINRAWTEITGYCPQEIPTIADWAEKAYGTRQEQMQDAIARSYQLTERTAQGEYSITTSTGENRIWDFYTAPLGYLPDGRSLVISTAFDVTQRKQAESQLLRHAFYDGLTDLPNRALFMEQLKHSLQKAKRHQDYLFAVLFLDLDRFKIINDSLGHLKGDQFLIYIARILEACIRATDMAARLGGDEFTILLEEIQDVADAIKVAERIQQELRSPLNLDGQEVFTSASIGIALSSTLNYEQPEQLLRDADTAMYQAKALGKSRYALFHPEMYATALTRLQLEANLRRAIENQEFQLYYQPIISLTNCRIIGFEALMRWQHPERGLVNPVDFIPLAEETGLIVELGYWALTEACRQMQAWLQAYPHHSLEKMSVNLSAKQFCQPNLICQIRNILQSTNLNPRNLVLEITESVIIKNGDEAVAILSKLRALGIEILIDDFGTGYSSLGRLYSFPISMLKIDRSFVNPMTTNKRNLDIIEIIVALANKLGMSAIAEGVETQEQLAILRNLHCESVQGYFFSQPLDSSNASALIAANPQWC</sequence>
<dbReference type="Pfam" id="PF00563">
    <property type="entry name" value="EAL"/>
    <property type="match status" value="1"/>
</dbReference>
<keyword evidence="8" id="KW-1185">Reference proteome</keyword>
<feature type="coiled-coil region" evidence="1">
    <location>
        <begin position="283"/>
        <end position="321"/>
    </location>
</feature>
<keyword evidence="2" id="KW-0472">Membrane</keyword>
<feature type="transmembrane region" description="Helical" evidence="2">
    <location>
        <begin position="84"/>
        <end position="108"/>
    </location>
</feature>
<keyword evidence="2" id="KW-1133">Transmembrane helix</keyword>
<dbReference type="NCBIfam" id="TIGR00229">
    <property type="entry name" value="sensory_box"/>
    <property type="match status" value="2"/>
</dbReference>
<evidence type="ECO:0000256" key="2">
    <source>
        <dbReference type="SAM" id="Phobius"/>
    </source>
</evidence>
<dbReference type="NCBIfam" id="TIGR00254">
    <property type="entry name" value="GGDEF"/>
    <property type="match status" value="1"/>
</dbReference>
<dbReference type="PROSITE" id="PS50887">
    <property type="entry name" value="GGDEF"/>
    <property type="match status" value="1"/>
</dbReference>
<dbReference type="AlphaFoldDB" id="A0A1Z4MWJ1"/>
<dbReference type="SMART" id="SM00086">
    <property type="entry name" value="PAC"/>
    <property type="match status" value="2"/>
</dbReference>
<gene>
    <name evidence="7" type="ORF">NIES37_17350</name>
</gene>
<accession>A0A1Z4MWJ1</accession>
<evidence type="ECO:0000259" key="6">
    <source>
        <dbReference type="PROSITE" id="PS50887"/>
    </source>
</evidence>
<dbReference type="Pfam" id="PF13426">
    <property type="entry name" value="PAS_9"/>
    <property type="match status" value="1"/>
</dbReference>
<feature type="transmembrane region" description="Helical" evidence="2">
    <location>
        <begin position="158"/>
        <end position="178"/>
    </location>
</feature>
<dbReference type="SMART" id="SM00052">
    <property type="entry name" value="EAL"/>
    <property type="match status" value="1"/>
</dbReference>
<dbReference type="InterPro" id="IPR035965">
    <property type="entry name" value="PAS-like_dom_sf"/>
</dbReference>
<feature type="domain" description="PAS" evidence="3">
    <location>
        <begin position="336"/>
        <end position="398"/>
    </location>
</feature>
<dbReference type="SUPFAM" id="SSF55785">
    <property type="entry name" value="PYP-like sensor domain (PAS domain)"/>
    <property type="match status" value="2"/>
</dbReference>
<keyword evidence="1" id="KW-0175">Coiled coil</keyword>
<feature type="transmembrane region" description="Helical" evidence="2">
    <location>
        <begin position="261"/>
        <end position="280"/>
    </location>
</feature>
<dbReference type="CDD" id="cd00130">
    <property type="entry name" value="PAS"/>
    <property type="match status" value="2"/>
</dbReference>
<feature type="transmembrane region" description="Helical" evidence="2">
    <location>
        <begin position="190"/>
        <end position="209"/>
    </location>
</feature>
<dbReference type="SUPFAM" id="SSF141868">
    <property type="entry name" value="EAL domain-like"/>
    <property type="match status" value="1"/>
</dbReference>
<dbReference type="KEGG" id="ttq:NIES37_17350"/>
<evidence type="ECO:0000313" key="7">
    <source>
        <dbReference type="EMBL" id="BAY97790.1"/>
    </source>
</evidence>
<dbReference type="InterPro" id="IPR043128">
    <property type="entry name" value="Rev_trsase/Diguanyl_cyclase"/>
</dbReference>
<evidence type="ECO:0000313" key="8">
    <source>
        <dbReference type="Proteomes" id="UP000218785"/>
    </source>
</evidence>
<dbReference type="Proteomes" id="UP000218785">
    <property type="component" value="Chromosome"/>
</dbReference>